<dbReference type="Pfam" id="PF00092">
    <property type="entry name" value="VWA"/>
    <property type="match status" value="1"/>
</dbReference>
<dbReference type="PROSITE" id="PS50234">
    <property type="entry name" value="VWFA"/>
    <property type="match status" value="1"/>
</dbReference>
<keyword evidence="4" id="KW-1185">Reference proteome</keyword>
<comment type="caution">
    <text evidence="3">The sequence shown here is derived from an EMBL/GenBank/DDBJ whole genome shotgun (WGS) entry which is preliminary data.</text>
</comment>
<gene>
    <name evidence="3" type="ORF">ACFFLS_05075</name>
</gene>
<dbReference type="InterPro" id="IPR002035">
    <property type="entry name" value="VWF_A"/>
</dbReference>
<reference evidence="3 4" key="1">
    <citation type="submission" date="2024-09" db="EMBL/GenBank/DDBJ databases">
        <authorList>
            <person name="Sun Q."/>
            <person name="Mori K."/>
        </authorList>
    </citation>
    <scope>NUCLEOTIDE SEQUENCE [LARGE SCALE GENOMIC DNA]</scope>
    <source>
        <strain evidence="3 4">CGMCC 1.12926</strain>
    </source>
</reference>
<name>A0ABV6BLS7_9FLAO</name>
<feature type="domain" description="VWFA" evidence="2">
    <location>
        <begin position="111"/>
        <end position="285"/>
    </location>
</feature>
<dbReference type="PANTHER" id="PTHR10338:SF108">
    <property type="entry name" value="INTER-ALPHA-TRYPSIN INHIBITOR HEAVY CHAIN H4-LIKE PROTEIN"/>
    <property type="match status" value="1"/>
</dbReference>
<evidence type="ECO:0000259" key="2">
    <source>
        <dbReference type="PROSITE" id="PS50234"/>
    </source>
</evidence>
<protein>
    <submittedName>
        <fullName evidence="3">VWA domain-containing protein</fullName>
    </submittedName>
</protein>
<sequence length="453" mass="50687">MKKTIKISLVSIALSCQFIYAQVGVSSGSVSLVRSNGFGSTNEKGNLNERSVIVEDFMNFHKHNILIPTQADVALSVDYDNKIAANSKEFILQIGLATKNAKIQDRQNQVNVSLVLDCSGSMDGFKIEKVKSAMKKFVEGLDDNDILSIISFDDRAKVVLGAKKIGNDKTQLYKMIDGIYGGGSTNINDGMMFGYQEALKNHSKNINSRVILLTDGMTNSGETNPEKIILNSKTYNDKGIEISTIGVGDQLDFDLLRQLSDAGNGSNYFIGENEEDIQKTFVDELQSLLFQIGKRPKVIIELPKNFKIKEFYGYQPQFLSDNKVSVNIENLNSGVTQIFLLKVEKVSDANTEIKVQLSYSKNDKNIIIEENKRYNPKIESTNNELKKNYQIALMASNLKKASAEYSKNNLGNADSLIKETIDYIQLNSDLKDKDINRLFSILKRLDTKRPVNY</sequence>
<dbReference type="RefSeq" id="WP_379684115.1">
    <property type="nucleotide sequence ID" value="NZ_JBHLYW010000005.1"/>
</dbReference>
<dbReference type="Gene3D" id="3.40.50.410">
    <property type="entry name" value="von Willebrand factor, type A domain"/>
    <property type="match status" value="1"/>
</dbReference>
<evidence type="ECO:0000313" key="4">
    <source>
        <dbReference type="Proteomes" id="UP001589734"/>
    </source>
</evidence>
<dbReference type="InterPro" id="IPR050934">
    <property type="entry name" value="ITIH"/>
</dbReference>
<dbReference type="InterPro" id="IPR036465">
    <property type="entry name" value="vWFA_dom_sf"/>
</dbReference>
<feature type="chain" id="PRO_5045258071" evidence="1">
    <location>
        <begin position="22"/>
        <end position="453"/>
    </location>
</feature>
<proteinExistence type="predicted"/>
<dbReference type="EMBL" id="JBHLYW010000005">
    <property type="protein sequence ID" value="MFC0076400.1"/>
    <property type="molecule type" value="Genomic_DNA"/>
</dbReference>
<evidence type="ECO:0000313" key="3">
    <source>
        <dbReference type="EMBL" id="MFC0076400.1"/>
    </source>
</evidence>
<organism evidence="3 4">
    <name type="scientific">Flavobacterium procerum</name>
    <dbReference type="NCBI Taxonomy" id="1455569"/>
    <lineage>
        <taxon>Bacteria</taxon>
        <taxon>Pseudomonadati</taxon>
        <taxon>Bacteroidota</taxon>
        <taxon>Flavobacteriia</taxon>
        <taxon>Flavobacteriales</taxon>
        <taxon>Flavobacteriaceae</taxon>
        <taxon>Flavobacterium</taxon>
    </lineage>
</organism>
<accession>A0ABV6BLS7</accession>
<dbReference type="SUPFAM" id="SSF53300">
    <property type="entry name" value="vWA-like"/>
    <property type="match status" value="1"/>
</dbReference>
<dbReference type="Proteomes" id="UP001589734">
    <property type="component" value="Unassembled WGS sequence"/>
</dbReference>
<keyword evidence="1" id="KW-0732">Signal</keyword>
<dbReference type="SMART" id="SM00327">
    <property type="entry name" value="VWA"/>
    <property type="match status" value="1"/>
</dbReference>
<dbReference type="PANTHER" id="PTHR10338">
    <property type="entry name" value="INTER-ALPHA-TRYPSIN INHIBITOR HEAVY CHAIN FAMILY MEMBER"/>
    <property type="match status" value="1"/>
</dbReference>
<feature type="signal peptide" evidence="1">
    <location>
        <begin position="1"/>
        <end position="21"/>
    </location>
</feature>
<evidence type="ECO:0000256" key="1">
    <source>
        <dbReference type="SAM" id="SignalP"/>
    </source>
</evidence>